<proteinExistence type="predicted"/>
<dbReference type="OrthoDB" id="687730at2759"/>
<dbReference type="STRING" id="68775.A0A5C3LLD9"/>
<evidence type="ECO:0000313" key="2">
    <source>
        <dbReference type="EMBL" id="TFK33969.1"/>
    </source>
</evidence>
<dbReference type="EMBL" id="ML213638">
    <property type="protein sequence ID" value="TFK33969.1"/>
    <property type="molecule type" value="Genomic_DNA"/>
</dbReference>
<dbReference type="InterPro" id="IPR000253">
    <property type="entry name" value="FHA_dom"/>
</dbReference>
<sequence length="156" mass="16518">MMSSMAGGMPTVNLSPTGGSFPFLSKQLSLTPSSRILLGSEVSDNASERGRRASVSNGWFAPKSTEDDAIALVSPLPLSTAHAELWISGGKVYIHDLDSPFGTYVNDVKITKATALRDGDTIRLGSTIARNSKTPAYITDDHLRPVVARVSLLGVS</sequence>
<feature type="domain" description="FHA" evidence="1">
    <location>
        <begin position="50"/>
        <end position="110"/>
    </location>
</feature>
<dbReference type="SUPFAM" id="SSF49879">
    <property type="entry name" value="SMAD/FHA domain"/>
    <property type="match status" value="1"/>
</dbReference>
<dbReference type="InterPro" id="IPR008984">
    <property type="entry name" value="SMAD_FHA_dom_sf"/>
</dbReference>
<keyword evidence="3" id="KW-1185">Reference proteome</keyword>
<accession>A0A5C3LLD9</accession>
<name>A0A5C3LLD9_9AGAR</name>
<reference evidence="2 3" key="1">
    <citation type="journal article" date="2019" name="Nat. Ecol. Evol.">
        <title>Megaphylogeny resolves global patterns of mushroom evolution.</title>
        <authorList>
            <person name="Varga T."/>
            <person name="Krizsan K."/>
            <person name="Foldi C."/>
            <person name="Dima B."/>
            <person name="Sanchez-Garcia M."/>
            <person name="Sanchez-Ramirez S."/>
            <person name="Szollosi G.J."/>
            <person name="Szarkandi J.G."/>
            <person name="Papp V."/>
            <person name="Albert L."/>
            <person name="Andreopoulos W."/>
            <person name="Angelini C."/>
            <person name="Antonin V."/>
            <person name="Barry K.W."/>
            <person name="Bougher N.L."/>
            <person name="Buchanan P."/>
            <person name="Buyck B."/>
            <person name="Bense V."/>
            <person name="Catcheside P."/>
            <person name="Chovatia M."/>
            <person name="Cooper J."/>
            <person name="Damon W."/>
            <person name="Desjardin D."/>
            <person name="Finy P."/>
            <person name="Geml J."/>
            <person name="Haridas S."/>
            <person name="Hughes K."/>
            <person name="Justo A."/>
            <person name="Karasinski D."/>
            <person name="Kautmanova I."/>
            <person name="Kiss B."/>
            <person name="Kocsube S."/>
            <person name="Kotiranta H."/>
            <person name="LaButti K.M."/>
            <person name="Lechner B.E."/>
            <person name="Liimatainen K."/>
            <person name="Lipzen A."/>
            <person name="Lukacs Z."/>
            <person name="Mihaltcheva S."/>
            <person name="Morgado L.N."/>
            <person name="Niskanen T."/>
            <person name="Noordeloos M.E."/>
            <person name="Ohm R.A."/>
            <person name="Ortiz-Santana B."/>
            <person name="Ovrebo C."/>
            <person name="Racz N."/>
            <person name="Riley R."/>
            <person name="Savchenko A."/>
            <person name="Shiryaev A."/>
            <person name="Soop K."/>
            <person name="Spirin V."/>
            <person name="Szebenyi C."/>
            <person name="Tomsovsky M."/>
            <person name="Tulloss R.E."/>
            <person name="Uehling J."/>
            <person name="Grigoriev I.V."/>
            <person name="Vagvolgyi C."/>
            <person name="Papp T."/>
            <person name="Martin F.M."/>
            <person name="Miettinen O."/>
            <person name="Hibbett D.S."/>
            <person name="Nagy L.G."/>
        </authorList>
    </citation>
    <scope>NUCLEOTIDE SEQUENCE [LARGE SCALE GENOMIC DNA]</scope>
    <source>
        <strain evidence="2 3">CBS 166.37</strain>
    </source>
</reference>
<dbReference type="Proteomes" id="UP000308652">
    <property type="component" value="Unassembled WGS sequence"/>
</dbReference>
<protein>
    <recommendedName>
        <fullName evidence="1">FHA domain-containing protein</fullName>
    </recommendedName>
</protein>
<gene>
    <name evidence="2" type="ORF">BDQ12DRAFT_690373</name>
</gene>
<organism evidence="2 3">
    <name type="scientific">Crucibulum laeve</name>
    <dbReference type="NCBI Taxonomy" id="68775"/>
    <lineage>
        <taxon>Eukaryota</taxon>
        <taxon>Fungi</taxon>
        <taxon>Dikarya</taxon>
        <taxon>Basidiomycota</taxon>
        <taxon>Agaricomycotina</taxon>
        <taxon>Agaricomycetes</taxon>
        <taxon>Agaricomycetidae</taxon>
        <taxon>Agaricales</taxon>
        <taxon>Agaricineae</taxon>
        <taxon>Nidulariaceae</taxon>
        <taxon>Crucibulum</taxon>
    </lineage>
</organism>
<dbReference type="Gene3D" id="2.60.200.20">
    <property type="match status" value="1"/>
</dbReference>
<dbReference type="AlphaFoldDB" id="A0A5C3LLD9"/>
<dbReference type="Pfam" id="PF00498">
    <property type="entry name" value="FHA"/>
    <property type="match status" value="1"/>
</dbReference>
<dbReference type="PROSITE" id="PS50006">
    <property type="entry name" value="FHA_DOMAIN"/>
    <property type="match status" value="1"/>
</dbReference>
<evidence type="ECO:0000259" key="1">
    <source>
        <dbReference type="PROSITE" id="PS50006"/>
    </source>
</evidence>
<evidence type="ECO:0000313" key="3">
    <source>
        <dbReference type="Proteomes" id="UP000308652"/>
    </source>
</evidence>